<organism evidence="3 4">
    <name type="scientific">Nocardioides marinquilinus</name>
    <dbReference type="NCBI Taxonomy" id="1210400"/>
    <lineage>
        <taxon>Bacteria</taxon>
        <taxon>Bacillati</taxon>
        <taxon>Actinomycetota</taxon>
        <taxon>Actinomycetes</taxon>
        <taxon>Propionibacteriales</taxon>
        <taxon>Nocardioidaceae</taxon>
        <taxon>Nocardioides</taxon>
    </lineage>
</organism>
<protein>
    <submittedName>
        <fullName evidence="3">YciI family protein</fullName>
    </submittedName>
</protein>
<evidence type="ECO:0000256" key="1">
    <source>
        <dbReference type="ARBA" id="ARBA00007689"/>
    </source>
</evidence>
<comment type="similarity">
    <text evidence="1">Belongs to the YciI family.</text>
</comment>
<accession>A0ABP9P9A8</accession>
<keyword evidence="4" id="KW-1185">Reference proteome</keyword>
<dbReference type="Proteomes" id="UP001500221">
    <property type="component" value="Unassembled WGS sequence"/>
</dbReference>
<dbReference type="PANTHER" id="PTHR35174">
    <property type="entry name" value="BLL7171 PROTEIN-RELATED"/>
    <property type="match status" value="1"/>
</dbReference>
<dbReference type="RefSeq" id="WP_345454587.1">
    <property type="nucleotide sequence ID" value="NZ_BAABKG010000001.1"/>
</dbReference>
<dbReference type="EMBL" id="BAABKG010000001">
    <property type="protein sequence ID" value="GAA5142884.1"/>
    <property type="molecule type" value="Genomic_DNA"/>
</dbReference>
<dbReference type="SUPFAM" id="SSF54909">
    <property type="entry name" value="Dimeric alpha+beta barrel"/>
    <property type="match status" value="1"/>
</dbReference>
<sequence>MSTTYAVLLPADESAWEAASADDRAATYARHHAFMAALAERGHRLTGGAELTHSRETRQVRRVDGDLVVTDGPYAETAEQLTGFYLVESDDPDDLVACCGLLADGDGAVEVRAAVPGATTA</sequence>
<dbReference type="InterPro" id="IPR011008">
    <property type="entry name" value="Dimeric_a/b-barrel"/>
</dbReference>
<dbReference type="PANTHER" id="PTHR35174:SF3">
    <property type="entry name" value="BLL7171 PROTEIN"/>
    <property type="match status" value="1"/>
</dbReference>
<feature type="domain" description="YCII-related" evidence="2">
    <location>
        <begin position="5"/>
        <end position="97"/>
    </location>
</feature>
<dbReference type="Gene3D" id="3.30.70.1060">
    <property type="entry name" value="Dimeric alpha+beta barrel"/>
    <property type="match status" value="1"/>
</dbReference>
<evidence type="ECO:0000313" key="3">
    <source>
        <dbReference type="EMBL" id="GAA5142884.1"/>
    </source>
</evidence>
<dbReference type="Pfam" id="PF03795">
    <property type="entry name" value="YCII"/>
    <property type="match status" value="1"/>
</dbReference>
<reference evidence="4" key="1">
    <citation type="journal article" date="2019" name="Int. J. Syst. Evol. Microbiol.">
        <title>The Global Catalogue of Microorganisms (GCM) 10K type strain sequencing project: providing services to taxonomists for standard genome sequencing and annotation.</title>
        <authorList>
            <consortium name="The Broad Institute Genomics Platform"/>
            <consortium name="The Broad Institute Genome Sequencing Center for Infectious Disease"/>
            <person name="Wu L."/>
            <person name="Ma J."/>
        </authorList>
    </citation>
    <scope>NUCLEOTIDE SEQUENCE [LARGE SCALE GENOMIC DNA]</scope>
    <source>
        <strain evidence="4">JCM 18459</strain>
    </source>
</reference>
<evidence type="ECO:0000313" key="4">
    <source>
        <dbReference type="Proteomes" id="UP001500221"/>
    </source>
</evidence>
<evidence type="ECO:0000259" key="2">
    <source>
        <dbReference type="Pfam" id="PF03795"/>
    </source>
</evidence>
<dbReference type="InterPro" id="IPR005545">
    <property type="entry name" value="YCII"/>
</dbReference>
<gene>
    <name evidence="3" type="ORF">GCM10023340_07130</name>
</gene>
<comment type="caution">
    <text evidence="3">The sequence shown here is derived from an EMBL/GenBank/DDBJ whole genome shotgun (WGS) entry which is preliminary data.</text>
</comment>
<proteinExistence type="inferred from homology"/>
<name>A0ABP9P9A8_9ACTN</name>